<dbReference type="InterPro" id="IPR018506">
    <property type="entry name" value="Cyt_B5_heme-BS"/>
</dbReference>
<comment type="cofactor">
    <cofactor evidence="1">
        <name>FAD</name>
        <dbReference type="ChEBI" id="CHEBI:57692"/>
    </cofactor>
</comment>
<evidence type="ECO:0000256" key="2">
    <source>
        <dbReference type="ARBA" id="ARBA00004572"/>
    </source>
</evidence>
<evidence type="ECO:0000259" key="13">
    <source>
        <dbReference type="PROSITE" id="PS50255"/>
    </source>
</evidence>
<accession>A0ABQ0CL75</accession>
<reference evidence="15" key="1">
    <citation type="submission" date="2024-06" db="EMBL/GenBank/DDBJ databases">
        <title>Draft Genome Sequences of Epichloe bromicola Strains Isolated from Elymus ciliaris.</title>
        <authorList>
            <consortium name="Epichloe bromicola genome sequencing consortium"/>
            <person name="Miura A."/>
            <person name="Imano S."/>
            <person name="Ashida A."/>
            <person name="Sato I."/>
            <person name="Chiba S."/>
            <person name="Tanaka A."/>
            <person name="Camagna M."/>
            <person name="Takemoto D."/>
        </authorList>
    </citation>
    <scope>NUCLEOTIDE SEQUENCE [LARGE SCALE GENOMIC DNA]</scope>
    <source>
        <strain evidence="15">DP</strain>
    </source>
</reference>
<dbReference type="EMBL" id="BAAFGZ010000070">
    <property type="protein sequence ID" value="GAB0134183.1"/>
    <property type="molecule type" value="Genomic_DNA"/>
</dbReference>
<evidence type="ECO:0000256" key="7">
    <source>
        <dbReference type="ARBA" id="ARBA00022827"/>
    </source>
</evidence>
<sequence length="283" mass="31058">MDMEAKEVAGHNEPDNAWFTTHGKVYNETEYLRDHPGGADILIEAAGTGATEAFDNAGHSKDAREMMESFLVGTLKGYRPKKPRNRPSRARTPPVSNDSDRGVLELRHQGVPGREADERIHGEAQRRRRGPLQGPPGAPCGTGTASAGGSGMVAGGTGITPMFQVIRAMCDDDRDLTRASLIYANRTEQDILLREELNSLARRYPGNPDVYYVLHHPPEDWPHGKGRVTEDLMRERLPAPEPDTRIMLCGPPGMLKAARSSLVDLGFEQPVAAARMTDQVLIF</sequence>
<dbReference type="InterPro" id="IPR036400">
    <property type="entry name" value="Cyt_B5-like_heme/steroid_sf"/>
</dbReference>
<keyword evidence="8" id="KW-0560">Oxidoreductase</keyword>
<keyword evidence="9 11" id="KW-0408">Iron</keyword>
<comment type="caution">
    <text evidence="14">The sequence shown here is derived from an EMBL/GenBank/DDBJ whole genome shotgun (WGS) entry which is preliminary data.</text>
</comment>
<dbReference type="PRINTS" id="PR00406">
    <property type="entry name" value="CYTB5RDTASE"/>
</dbReference>
<dbReference type="Proteomes" id="UP001562357">
    <property type="component" value="Unassembled WGS sequence"/>
</dbReference>
<keyword evidence="4 11" id="KW-0349">Heme</keyword>
<evidence type="ECO:0000313" key="14">
    <source>
        <dbReference type="EMBL" id="GAB0134183.1"/>
    </source>
</evidence>
<dbReference type="InterPro" id="IPR001433">
    <property type="entry name" value="OxRdtase_FAD/NAD-bd"/>
</dbReference>
<name>A0ABQ0CL75_9HYPO</name>
<dbReference type="InterPro" id="IPR039261">
    <property type="entry name" value="FNR_nucleotide-bd"/>
</dbReference>
<dbReference type="InterPro" id="IPR001199">
    <property type="entry name" value="Cyt_B5-like_heme/steroid-bd"/>
</dbReference>
<dbReference type="PROSITE" id="PS00191">
    <property type="entry name" value="CYTOCHROME_B5_1"/>
    <property type="match status" value="1"/>
</dbReference>
<dbReference type="CDD" id="cd06183">
    <property type="entry name" value="cyt_b5_reduct_like"/>
    <property type="match status" value="1"/>
</dbReference>
<dbReference type="InterPro" id="IPR001834">
    <property type="entry name" value="CBR-like"/>
</dbReference>
<feature type="region of interest" description="Disordered" evidence="12">
    <location>
        <begin position="74"/>
        <end position="153"/>
    </location>
</feature>
<dbReference type="Gene3D" id="3.40.50.80">
    <property type="entry name" value="Nucleotide-binding domain of ferredoxin-NADP reductase (FNR) module"/>
    <property type="match status" value="1"/>
</dbReference>
<gene>
    <name evidence="14" type="primary">g2565</name>
    <name evidence="14" type="ORF">EsDP_00002565</name>
</gene>
<evidence type="ECO:0000256" key="3">
    <source>
        <dbReference type="ARBA" id="ARBA00006105"/>
    </source>
</evidence>
<comment type="similarity">
    <text evidence="11">Belongs to the cytochrome b5 family.</text>
</comment>
<dbReference type="Pfam" id="PF00175">
    <property type="entry name" value="NAD_binding_1"/>
    <property type="match status" value="1"/>
</dbReference>
<dbReference type="PROSITE" id="PS50255">
    <property type="entry name" value="CYTOCHROME_B5_2"/>
    <property type="match status" value="1"/>
</dbReference>
<dbReference type="InterPro" id="IPR001709">
    <property type="entry name" value="Flavoprot_Pyr_Nucl_cyt_Rdtase"/>
</dbReference>
<keyword evidence="5" id="KW-0285">Flavoprotein</keyword>
<dbReference type="PANTHER" id="PTHR19370:SF178">
    <property type="entry name" value="CYTOCHROME-B5 REDUCTASE"/>
    <property type="match status" value="1"/>
</dbReference>
<feature type="compositionally biased region" description="Basic residues" evidence="12">
    <location>
        <begin position="78"/>
        <end position="89"/>
    </location>
</feature>
<evidence type="ECO:0000313" key="15">
    <source>
        <dbReference type="Proteomes" id="UP001562357"/>
    </source>
</evidence>
<evidence type="ECO:0000256" key="8">
    <source>
        <dbReference type="ARBA" id="ARBA00023002"/>
    </source>
</evidence>
<feature type="compositionally biased region" description="Basic and acidic residues" evidence="12">
    <location>
        <begin position="98"/>
        <end position="125"/>
    </location>
</feature>
<evidence type="ECO:0000256" key="4">
    <source>
        <dbReference type="ARBA" id="ARBA00022617"/>
    </source>
</evidence>
<proteinExistence type="inferred from homology"/>
<evidence type="ECO:0000256" key="5">
    <source>
        <dbReference type="ARBA" id="ARBA00022630"/>
    </source>
</evidence>
<dbReference type="PANTHER" id="PTHR19370">
    <property type="entry name" value="NADH-CYTOCHROME B5 REDUCTASE"/>
    <property type="match status" value="1"/>
</dbReference>
<dbReference type="SUPFAM" id="SSF52343">
    <property type="entry name" value="Ferredoxin reductase-like, C-terminal NADP-linked domain"/>
    <property type="match status" value="1"/>
</dbReference>
<evidence type="ECO:0000256" key="6">
    <source>
        <dbReference type="ARBA" id="ARBA00022723"/>
    </source>
</evidence>
<keyword evidence="6 11" id="KW-0479">Metal-binding</keyword>
<dbReference type="PRINTS" id="PR00371">
    <property type="entry name" value="FPNCR"/>
</dbReference>
<keyword evidence="15" id="KW-1185">Reference proteome</keyword>
<evidence type="ECO:0000256" key="12">
    <source>
        <dbReference type="SAM" id="MobiDB-lite"/>
    </source>
</evidence>
<comment type="similarity">
    <text evidence="3">Belongs to the flavoprotein pyridine nucleotide cytochrome reductase family.</text>
</comment>
<keyword evidence="10" id="KW-0520">NAD</keyword>
<keyword evidence="7" id="KW-0274">FAD</keyword>
<dbReference type="SUPFAM" id="SSF55856">
    <property type="entry name" value="Cytochrome b5-like heme/steroid binding domain"/>
    <property type="match status" value="1"/>
</dbReference>
<evidence type="ECO:0000256" key="11">
    <source>
        <dbReference type="RuleBase" id="RU362121"/>
    </source>
</evidence>
<dbReference type="Gene3D" id="3.10.120.10">
    <property type="entry name" value="Cytochrome b5-like heme/steroid binding domain"/>
    <property type="match status" value="1"/>
</dbReference>
<dbReference type="SMART" id="SM01117">
    <property type="entry name" value="Cyt-b5"/>
    <property type="match status" value="1"/>
</dbReference>
<organism evidence="14 15">
    <name type="scientific">Epichloe bromicola</name>
    <dbReference type="NCBI Taxonomy" id="79588"/>
    <lineage>
        <taxon>Eukaryota</taxon>
        <taxon>Fungi</taxon>
        <taxon>Dikarya</taxon>
        <taxon>Ascomycota</taxon>
        <taxon>Pezizomycotina</taxon>
        <taxon>Sordariomycetes</taxon>
        <taxon>Hypocreomycetidae</taxon>
        <taxon>Hypocreales</taxon>
        <taxon>Clavicipitaceae</taxon>
        <taxon>Epichloe</taxon>
    </lineage>
</organism>
<feature type="domain" description="Cytochrome b5 heme-binding" evidence="13">
    <location>
        <begin position="1"/>
        <end position="76"/>
    </location>
</feature>
<evidence type="ECO:0000256" key="1">
    <source>
        <dbReference type="ARBA" id="ARBA00001974"/>
    </source>
</evidence>
<protein>
    <submittedName>
        <fullName evidence="14">NADH-cytochrome b5 reductase</fullName>
    </submittedName>
</protein>
<dbReference type="PRINTS" id="PR00363">
    <property type="entry name" value="CYTOCHROMEB5"/>
</dbReference>
<comment type="subcellular location">
    <subcellularLocation>
        <location evidence="2">Mitochondrion outer membrane</location>
        <topology evidence="2">Single-pass membrane protein</topology>
    </subcellularLocation>
</comment>
<dbReference type="Pfam" id="PF00173">
    <property type="entry name" value="Cyt-b5"/>
    <property type="match status" value="1"/>
</dbReference>
<evidence type="ECO:0000256" key="10">
    <source>
        <dbReference type="ARBA" id="ARBA00023027"/>
    </source>
</evidence>
<evidence type="ECO:0000256" key="9">
    <source>
        <dbReference type="ARBA" id="ARBA00023004"/>
    </source>
</evidence>